<evidence type="ECO:0000313" key="16">
    <source>
        <dbReference type="EMBL" id="MBB3969639.1"/>
    </source>
</evidence>
<keyword evidence="8 14" id="KW-0479">Metal-binding</keyword>
<comment type="cofactor">
    <cofactor evidence="14 15">
        <name>heme b</name>
        <dbReference type="ChEBI" id="CHEBI:60344"/>
    </cofactor>
    <text evidence="14 15">Binds 1 heme b (iron(II)-protoporphyrin IX) group per subunit.</text>
</comment>
<dbReference type="RefSeq" id="WP_134337100.1">
    <property type="nucleotide sequence ID" value="NZ_BMCZ01000005.1"/>
</dbReference>
<sequence>MYQYVLAIHIIFVVCWMAGLFYVVRLFIYHREAQDKPEPARTILSEQFEVMEKKLWWIIATPSMYLVLAAGITMVFINKPLLQMPWLHIKLLFVAGLIVYHFICQYKMKQMANGVFKWTSTQLRLWNELATLILFAIVFLVVLKNTLNWIFGVIGIILFSLILMSAVKVYKYFREKK</sequence>
<dbReference type="InterPro" id="IPR005265">
    <property type="entry name" value="HemJ-like"/>
</dbReference>
<evidence type="ECO:0000256" key="12">
    <source>
        <dbReference type="ARBA" id="ARBA00023136"/>
    </source>
</evidence>
<comment type="caution">
    <text evidence="17">The sequence shown here is derived from an EMBL/GenBank/DDBJ whole genome shotgun (WGS) entry which is preliminary data.</text>
</comment>
<comment type="similarity">
    <text evidence="3 14 15">Belongs to the HemJ family.</text>
</comment>
<evidence type="ECO:0000256" key="13">
    <source>
        <dbReference type="ARBA" id="ARBA00048390"/>
    </source>
</evidence>
<comment type="subunit">
    <text evidence="14">Homodimer.</text>
</comment>
<dbReference type="PANTHER" id="PTHR40255">
    <property type="entry name" value="UPF0093 MEMBRANE PROTEIN SLR1790"/>
    <property type="match status" value="1"/>
</dbReference>
<keyword evidence="19" id="KW-1185">Reference proteome</keyword>
<evidence type="ECO:0000256" key="8">
    <source>
        <dbReference type="ARBA" id="ARBA00022723"/>
    </source>
</evidence>
<keyword evidence="5 14" id="KW-1003">Cell membrane</keyword>
<dbReference type="HAMAP" id="MF_02239">
    <property type="entry name" value="HemJ"/>
    <property type="match status" value="1"/>
</dbReference>
<dbReference type="GO" id="GO:0006782">
    <property type="term" value="P:protoporphyrinogen IX biosynthetic process"/>
    <property type="evidence" value="ECO:0007669"/>
    <property type="project" value="UniProtKB-UniRule"/>
</dbReference>
<protein>
    <recommendedName>
        <fullName evidence="4 14">Protoporphyrinogen IX oxidase</fullName>
        <shortName evidence="14">PPO</shortName>
        <ecNumber evidence="14 15">1.3.99.-</ecNumber>
    </recommendedName>
</protein>
<dbReference type="EMBL" id="SNQG01000005">
    <property type="protein sequence ID" value="TEW65025.1"/>
    <property type="molecule type" value="Genomic_DNA"/>
</dbReference>
<feature type="transmembrane region" description="Helical" evidence="14">
    <location>
        <begin position="125"/>
        <end position="143"/>
    </location>
</feature>
<dbReference type="GO" id="GO:0005886">
    <property type="term" value="C:plasma membrane"/>
    <property type="evidence" value="ECO:0007669"/>
    <property type="project" value="UniProtKB-SubCell"/>
</dbReference>
<feature type="transmembrane region" description="Helical" evidence="14">
    <location>
        <begin position="83"/>
        <end position="104"/>
    </location>
</feature>
<comment type="subcellular location">
    <subcellularLocation>
        <location evidence="1 14">Cell membrane</location>
        <topology evidence="1 14">Multi-pass membrane protein</topology>
    </subcellularLocation>
</comment>
<reference evidence="17 18" key="1">
    <citation type="journal article" date="2016" name="Int. J. Syst. Evol. Microbiol.">
        <title>Proposal of Mucilaginibacter phyllosphaerae sp. nov. isolated from the phyllosphere of Galium album.</title>
        <authorList>
            <person name="Aydogan E.L."/>
            <person name="Busse H.J."/>
            <person name="Moser G."/>
            <person name="Muller C."/>
            <person name="Kampfer P."/>
            <person name="Glaeser S.P."/>
        </authorList>
    </citation>
    <scope>NUCLEOTIDE SEQUENCE [LARGE SCALE GENOMIC DNA]</scope>
    <source>
        <strain evidence="17 18">PP-F2FG21</strain>
    </source>
</reference>
<evidence type="ECO:0000313" key="18">
    <source>
        <dbReference type="Proteomes" id="UP000297248"/>
    </source>
</evidence>
<feature type="transmembrane region" description="Helical" evidence="14">
    <location>
        <begin position="55"/>
        <end position="77"/>
    </location>
</feature>
<feature type="transmembrane region" description="Helical" evidence="14">
    <location>
        <begin position="149"/>
        <end position="170"/>
    </location>
</feature>
<dbReference type="PIRSF" id="PIRSF004638">
    <property type="entry name" value="UCP004638"/>
    <property type="match status" value="1"/>
</dbReference>
<evidence type="ECO:0000313" key="19">
    <source>
        <dbReference type="Proteomes" id="UP000583101"/>
    </source>
</evidence>
<dbReference type="AlphaFoldDB" id="A0A4Y8AAQ8"/>
<dbReference type="Proteomes" id="UP000583101">
    <property type="component" value="Unassembled WGS sequence"/>
</dbReference>
<evidence type="ECO:0000256" key="11">
    <source>
        <dbReference type="ARBA" id="ARBA00023004"/>
    </source>
</evidence>
<dbReference type="GO" id="GO:0070818">
    <property type="term" value="F:protoporphyrinogen oxidase activity"/>
    <property type="evidence" value="ECO:0007669"/>
    <property type="project" value="UniProtKB-UniRule"/>
</dbReference>
<keyword evidence="11 14" id="KW-0408">Iron</keyword>
<feature type="transmembrane region" description="Helical" evidence="14">
    <location>
        <begin position="6"/>
        <end position="28"/>
    </location>
</feature>
<dbReference type="EC" id="1.3.99.-" evidence="14 15"/>
<evidence type="ECO:0000256" key="15">
    <source>
        <dbReference type="PIRNR" id="PIRNR004638"/>
    </source>
</evidence>
<evidence type="ECO:0000256" key="6">
    <source>
        <dbReference type="ARBA" id="ARBA00022617"/>
    </source>
</evidence>
<dbReference type="UniPathway" id="UPA00251">
    <property type="reaction ID" value="UER00324"/>
</dbReference>
<keyword evidence="6 14" id="KW-0349">Heme</keyword>
<reference evidence="16 19" key="3">
    <citation type="submission" date="2020-08" db="EMBL/GenBank/DDBJ databases">
        <title>Genomic Encyclopedia of Type Strains, Phase IV (KMG-IV): sequencing the most valuable type-strain genomes for metagenomic binning, comparative biology and taxonomic classification.</title>
        <authorList>
            <person name="Goeker M."/>
        </authorList>
    </citation>
    <scope>NUCLEOTIDE SEQUENCE [LARGE SCALE GENOMIC DNA]</scope>
    <source>
        <strain evidence="16 19">DSM 100995</strain>
    </source>
</reference>
<dbReference type="GO" id="GO:0046872">
    <property type="term" value="F:metal ion binding"/>
    <property type="evidence" value="ECO:0007669"/>
    <property type="project" value="UniProtKB-UniRule"/>
</dbReference>
<dbReference type="OrthoDB" id="9800824at2"/>
<evidence type="ECO:0000256" key="9">
    <source>
        <dbReference type="ARBA" id="ARBA00022989"/>
    </source>
</evidence>
<dbReference type="Pfam" id="PF03653">
    <property type="entry name" value="UPF0093"/>
    <property type="match status" value="1"/>
</dbReference>
<gene>
    <name evidence="17" type="ORF">E2R65_13995</name>
    <name evidence="16" type="ORF">GGR35_002252</name>
</gene>
<evidence type="ECO:0000256" key="7">
    <source>
        <dbReference type="ARBA" id="ARBA00022692"/>
    </source>
</evidence>
<dbReference type="PANTHER" id="PTHR40255:SF1">
    <property type="entry name" value="PROTOPORPHYRINOGEN IX OXIDASE"/>
    <property type="match status" value="1"/>
</dbReference>
<comment type="pathway">
    <text evidence="2 14 15">Porphyrin-containing compound metabolism; protoporphyrin-IX biosynthesis; protoporphyrin-IX from protoporphyrinogen-IX: step 1/1.</text>
</comment>
<keyword evidence="12 14" id="KW-0472">Membrane</keyword>
<accession>A0A4Y8AAQ8</accession>
<evidence type="ECO:0000256" key="2">
    <source>
        <dbReference type="ARBA" id="ARBA00005073"/>
    </source>
</evidence>
<evidence type="ECO:0000256" key="10">
    <source>
        <dbReference type="ARBA" id="ARBA00023002"/>
    </source>
</evidence>
<evidence type="ECO:0000256" key="1">
    <source>
        <dbReference type="ARBA" id="ARBA00004651"/>
    </source>
</evidence>
<feature type="binding site" description="axial binding residue" evidence="14">
    <location>
        <position position="90"/>
    </location>
    <ligand>
        <name>heme</name>
        <dbReference type="ChEBI" id="CHEBI:30413"/>
    </ligand>
    <ligandPart>
        <name>Fe</name>
        <dbReference type="ChEBI" id="CHEBI:18248"/>
    </ligandPart>
</feature>
<feature type="binding site" description="axial binding residue" evidence="14">
    <location>
        <position position="9"/>
    </location>
    <ligand>
        <name>heme</name>
        <dbReference type="ChEBI" id="CHEBI:30413"/>
    </ligand>
    <ligandPart>
        <name>Fe</name>
        <dbReference type="ChEBI" id="CHEBI:18248"/>
    </ligandPart>
</feature>
<name>A0A4Y8AAQ8_9SPHI</name>
<evidence type="ECO:0000313" key="17">
    <source>
        <dbReference type="EMBL" id="TEW65025.1"/>
    </source>
</evidence>
<comment type="function">
    <text evidence="14 15">Catalyzes the oxidation of protoporphyrinogen IX to protoporphyrin IX.</text>
</comment>
<organism evidence="17 18">
    <name type="scientific">Mucilaginibacter phyllosphaerae</name>
    <dbReference type="NCBI Taxonomy" id="1812349"/>
    <lineage>
        <taxon>Bacteria</taxon>
        <taxon>Pseudomonadati</taxon>
        <taxon>Bacteroidota</taxon>
        <taxon>Sphingobacteriia</taxon>
        <taxon>Sphingobacteriales</taxon>
        <taxon>Sphingobacteriaceae</taxon>
        <taxon>Mucilaginibacter</taxon>
    </lineage>
</organism>
<keyword evidence="7 14" id="KW-0812">Transmembrane</keyword>
<evidence type="ECO:0000256" key="3">
    <source>
        <dbReference type="ARBA" id="ARBA00006501"/>
    </source>
</evidence>
<proteinExistence type="inferred from homology"/>
<comment type="catalytic activity">
    <reaction evidence="13 14 15">
        <text>protoporphyrinogen IX + 3 A = protoporphyrin IX + 3 AH2</text>
        <dbReference type="Rhea" id="RHEA:62000"/>
        <dbReference type="ChEBI" id="CHEBI:13193"/>
        <dbReference type="ChEBI" id="CHEBI:17499"/>
        <dbReference type="ChEBI" id="CHEBI:57306"/>
        <dbReference type="ChEBI" id="CHEBI:57307"/>
    </reaction>
</comment>
<reference evidence="17" key="2">
    <citation type="submission" date="2019-03" db="EMBL/GenBank/DDBJ databases">
        <authorList>
            <person name="Yan Y.-Q."/>
            <person name="Du Z.-J."/>
        </authorList>
    </citation>
    <scope>NUCLEOTIDE SEQUENCE</scope>
    <source>
        <strain evidence="17">PP-F2FG21</strain>
    </source>
</reference>
<keyword evidence="9 14" id="KW-1133">Transmembrane helix</keyword>
<evidence type="ECO:0000256" key="4">
    <source>
        <dbReference type="ARBA" id="ARBA00017504"/>
    </source>
</evidence>
<dbReference type="Proteomes" id="UP000297248">
    <property type="component" value="Unassembled WGS sequence"/>
</dbReference>
<keyword evidence="10 14" id="KW-0560">Oxidoreductase</keyword>
<evidence type="ECO:0000256" key="5">
    <source>
        <dbReference type="ARBA" id="ARBA00022475"/>
    </source>
</evidence>
<evidence type="ECO:0000256" key="14">
    <source>
        <dbReference type="HAMAP-Rule" id="MF_02239"/>
    </source>
</evidence>
<dbReference type="EMBL" id="JACIEG010000004">
    <property type="protein sequence ID" value="MBB3969639.1"/>
    <property type="molecule type" value="Genomic_DNA"/>
</dbReference>